<organism evidence="1 2">
    <name type="scientific">Araneus ventricosus</name>
    <name type="common">Orbweaver spider</name>
    <name type="synonym">Epeira ventricosa</name>
    <dbReference type="NCBI Taxonomy" id="182803"/>
    <lineage>
        <taxon>Eukaryota</taxon>
        <taxon>Metazoa</taxon>
        <taxon>Ecdysozoa</taxon>
        <taxon>Arthropoda</taxon>
        <taxon>Chelicerata</taxon>
        <taxon>Arachnida</taxon>
        <taxon>Araneae</taxon>
        <taxon>Araneomorphae</taxon>
        <taxon>Entelegynae</taxon>
        <taxon>Araneoidea</taxon>
        <taxon>Araneidae</taxon>
        <taxon>Araneus</taxon>
    </lineage>
</organism>
<dbReference type="EMBL" id="BGPR01001108">
    <property type="protein sequence ID" value="GBM45700.1"/>
    <property type="molecule type" value="Genomic_DNA"/>
</dbReference>
<protein>
    <submittedName>
        <fullName evidence="1">Uncharacterized protein</fullName>
    </submittedName>
</protein>
<dbReference type="Proteomes" id="UP000499080">
    <property type="component" value="Unassembled WGS sequence"/>
</dbReference>
<gene>
    <name evidence="1" type="ORF">AVEN_14144_1</name>
</gene>
<sequence>MIILNHGKAMLTTLEQNSNGPPTLNGVVLRLTAVLLNDGQHIERLHELKAMGKSSHCRLALSEEQFRCG</sequence>
<accession>A0A4Y2FW43</accession>
<evidence type="ECO:0000313" key="1">
    <source>
        <dbReference type="EMBL" id="GBM45700.1"/>
    </source>
</evidence>
<dbReference type="AlphaFoldDB" id="A0A4Y2FW43"/>
<comment type="caution">
    <text evidence="1">The sequence shown here is derived from an EMBL/GenBank/DDBJ whole genome shotgun (WGS) entry which is preliminary data.</text>
</comment>
<evidence type="ECO:0000313" key="2">
    <source>
        <dbReference type="Proteomes" id="UP000499080"/>
    </source>
</evidence>
<proteinExistence type="predicted"/>
<reference evidence="1 2" key="1">
    <citation type="journal article" date="2019" name="Sci. Rep.">
        <title>Orb-weaving spider Araneus ventricosus genome elucidates the spidroin gene catalogue.</title>
        <authorList>
            <person name="Kono N."/>
            <person name="Nakamura H."/>
            <person name="Ohtoshi R."/>
            <person name="Moran D.A.P."/>
            <person name="Shinohara A."/>
            <person name="Yoshida Y."/>
            <person name="Fujiwara M."/>
            <person name="Mori M."/>
            <person name="Tomita M."/>
            <person name="Arakawa K."/>
        </authorList>
    </citation>
    <scope>NUCLEOTIDE SEQUENCE [LARGE SCALE GENOMIC DNA]</scope>
</reference>
<keyword evidence="2" id="KW-1185">Reference proteome</keyword>
<name>A0A4Y2FW43_ARAVE</name>